<dbReference type="KEGG" id="afx:JZ786_04370"/>
<evidence type="ECO:0000313" key="3">
    <source>
        <dbReference type="Proteomes" id="UP000663505"/>
    </source>
</evidence>
<feature type="compositionally biased region" description="Basic and acidic residues" evidence="1">
    <location>
        <begin position="34"/>
        <end position="62"/>
    </location>
</feature>
<dbReference type="Proteomes" id="UP000663505">
    <property type="component" value="Chromosome"/>
</dbReference>
<dbReference type="EMBL" id="CP071182">
    <property type="protein sequence ID" value="QSO48238.1"/>
    <property type="molecule type" value="Genomic_DNA"/>
</dbReference>
<accession>A0A9X7W024</accession>
<dbReference type="RefSeq" id="WP_206657574.1">
    <property type="nucleotide sequence ID" value="NZ_CP071182.1"/>
</dbReference>
<reference evidence="2 3" key="1">
    <citation type="submission" date="2021-02" db="EMBL/GenBank/DDBJ databases">
        <title>Alicyclobacillus curvatus sp. nov. and Alicyclobacillus mengziensis sp. nov., two acidophilic bacteria isolated from acid mine drainage.</title>
        <authorList>
            <person name="Huang Y."/>
        </authorList>
    </citation>
    <scope>NUCLEOTIDE SEQUENCE [LARGE SCALE GENOMIC DNA]</scope>
    <source>
        <strain evidence="2 3">S30H14</strain>
    </source>
</reference>
<organism evidence="2 3">
    <name type="scientific">Alicyclobacillus mengziensis</name>
    <dbReference type="NCBI Taxonomy" id="2931921"/>
    <lineage>
        <taxon>Bacteria</taxon>
        <taxon>Bacillati</taxon>
        <taxon>Bacillota</taxon>
        <taxon>Bacilli</taxon>
        <taxon>Bacillales</taxon>
        <taxon>Alicyclobacillaceae</taxon>
        <taxon>Alicyclobacillus</taxon>
    </lineage>
</organism>
<evidence type="ECO:0000313" key="2">
    <source>
        <dbReference type="EMBL" id="QSO48238.1"/>
    </source>
</evidence>
<evidence type="ECO:0000256" key="1">
    <source>
        <dbReference type="SAM" id="MobiDB-lite"/>
    </source>
</evidence>
<sequence length="90" mass="9810">MSQVRLSPKATSIIYPICQAALHRKLLSELHSSDEFAARTEESRVPKHGTRFERREDAEGVEGHIALPTGRSAADVEVQGGGVISNGDRK</sequence>
<proteinExistence type="predicted"/>
<feature type="region of interest" description="Disordered" evidence="1">
    <location>
        <begin position="34"/>
        <end position="90"/>
    </location>
</feature>
<protein>
    <submittedName>
        <fullName evidence="2">Uncharacterized protein</fullName>
    </submittedName>
</protein>
<name>A0A9X7W024_9BACL</name>
<keyword evidence="3" id="KW-1185">Reference proteome</keyword>
<dbReference type="AlphaFoldDB" id="A0A9X7W024"/>
<gene>
    <name evidence="2" type="ORF">JZ786_04370</name>
</gene>